<gene>
    <name evidence="1" type="ORF">UFOVP157_30</name>
</gene>
<reference evidence="1" key="1">
    <citation type="submission" date="2020-05" db="EMBL/GenBank/DDBJ databases">
        <authorList>
            <person name="Chiriac C."/>
            <person name="Salcher M."/>
            <person name="Ghai R."/>
            <person name="Kavagutti S V."/>
        </authorList>
    </citation>
    <scope>NUCLEOTIDE SEQUENCE</scope>
</reference>
<organism evidence="1">
    <name type="scientific">uncultured Caudovirales phage</name>
    <dbReference type="NCBI Taxonomy" id="2100421"/>
    <lineage>
        <taxon>Viruses</taxon>
        <taxon>Duplodnaviria</taxon>
        <taxon>Heunggongvirae</taxon>
        <taxon>Uroviricota</taxon>
        <taxon>Caudoviricetes</taxon>
        <taxon>Peduoviridae</taxon>
        <taxon>Maltschvirus</taxon>
        <taxon>Maltschvirus maltsch</taxon>
    </lineage>
</organism>
<name>A0A6J7WDF1_9CAUD</name>
<proteinExistence type="predicted"/>
<evidence type="ECO:0000313" key="1">
    <source>
        <dbReference type="EMBL" id="CAB5178721.1"/>
    </source>
</evidence>
<accession>A0A6J7WDF1</accession>
<dbReference type="EMBL" id="LR798206">
    <property type="protein sequence ID" value="CAB5178721.1"/>
    <property type="molecule type" value="Genomic_DNA"/>
</dbReference>
<protein>
    <submittedName>
        <fullName evidence="1">Uncharacterized protein</fullName>
    </submittedName>
</protein>
<sequence>MQHTTHKTNDTTAMKIKTRKNLIHPNLVSFEPRELEANCGGIELVYFDSHFSKSPCDCCGDKKAGERYECAPVIKSDIHPLNWDFVNVCHDCVDAWQ</sequence>